<evidence type="ECO:0000313" key="2">
    <source>
        <dbReference type="EMBL" id="KAG6789306.1"/>
    </source>
</evidence>
<evidence type="ECO:0000259" key="1">
    <source>
        <dbReference type="Pfam" id="PF13966"/>
    </source>
</evidence>
<organism evidence="2 3">
    <name type="scientific">Populus tomentosa</name>
    <name type="common">Chinese white poplar</name>
    <dbReference type="NCBI Taxonomy" id="118781"/>
    <lineage>
        <taxon>Eukaryota</taxon>
        <taxon>Viridiplantae</taxon>
        <taxon>Streptophyta</taxon>
        <taxon>Embryophyta</taxon>
        <taxon>Tracheophyta</taxon>
        <taxon>Spermatophyta</taxon>
        <taxon>Magnoliopsida</taxon>
        <taxon>eudicotyledons</taxon>
        <taxon>Gunneridae</taxon>
        <taxon>Pentapetalae</taxon>
        <taxon>rosids</taxon>
        <taxon>fabids</taxon>
        <taxon>Malpighiales</taxon>
        <taxon>Salicaceae</taxon>
        <taxon>Saliceae</taxon>
        <taxon>Populus</taxon>
    </lineage>
</organism>
<reference evidence="2" key="1">
    <citation type="journal article" date="2020" name="bioRxiv">
        <title>Hybrid origin of Populus tomentosa Carr. identified through genome sequencing and phylogenomic analysis.</title>
        <authorList>
            <person name="An X."/>
            <person name="Gao K."/>
            <person name="Chen Z."/>
            <person name="Li J."/>
            <person name="Yang X."/>
            <person name="Yang X."/>
            <person name="Zhou J."/>
            <person name="Guo T."/>
            <person name="Zhao T."/>
            <person name="Huang S."/>
            <person name="Miao D."/>
            <person name="Khan W.U."/>
            <person name="Rao P."/>
            <person name="Ye M."/>
            <person name="Lei B."/>
            <person name="Liao W."/>
            <person name="Wang J."/>
            <person name="Ji L."/>
            <person name="Li Y."/>
            <person name="Guo B."/>
            <person name="Mustafa N.S."/>
            <person name="Li S."/>
            <person name="Yun Q."/>
            <person name="Keller S.R."/>
            <person name="Mao J."/>
            <person name="Zhang R."/>
            <person name="Strauss S.H."/>
        </authorList>
    </citation>
    <scope>NUCLEOTIDE SEQUENCE</scope>
    <source>
        <strain evidence="2">GM15</strain>
        <tissue evidence="2">Leaf</tissue>
    </source>
</reference>
<name>A0A8X8D6J0_POPTO</name>
<dbReference type="Pfam" id="PF13966">
    <property type="entry name" value="zf-RVT"/>
    <property type="match status" value="1"/>
</dbReference>
<dbReference type="InterPro" id="IPR026960">
    <property type="entry name" value="RVT-Znf"/>
</dbReference>
<dbReference type="AlphaFoldDB" id="A0A8X8D6J0"/>
<sequence length="169" mass="19235">MGKSPPSPVLHDRASPFNIVDRSTSQWSSFSFPNTGSPPDVILNKLSFKDRQISRGTIIVPYRLLCKQANESRNHTFFDCHFVKKKWIDVLSTSTLEDVIKSFGGLNKSDWIVLSFQVVCPAFILLGWNKNAVLYNNQRCSPSSIVLSVRNKFHNFPLRKVAIRQLILL</sequence>
<accession>A0A8X8D6J0</accession>
<keyword evidence="3" id="KW-1185">Reference proteome</keyword>
<dbReference type="Proteomes" id="UP000886885">
    <property type="component" value="Chromosome 1D"/>
</dbReference>
<comment type="caution">
    <text evidence="2">The sequence shown here is derived from an EMBL/GenBank/DDBJ whole genome shotgun (WGS) entry which is preliminary data.</text>
</comment>
<feature type="domain" description="Reverse transcriptase zinc-binding" evidence="1">
    <location>
        <begin position="41"/>
        <end position="87"/>
    </location>
</feature>
<evidence type="ECO:0000313" key="3">
    <source>
        <dbReference type="Proteomes" id="UP000886885"/>
    </source>
</evidence>
<dbReference type="OrthoDB" id="1938430at2759"/>
<protein>
    <recommendedName>
        <fullName evidence="1">Reverse transcriptase zinc-binding domain-containing protein</fullName>
    </recommendedName>
</protein>
<proteinExistence type="predicted"/>
<dbReference type="EMBL" id="JAAWWB010000002">
    <property type="protein sequence ID" value="KAG6789306.1"/>
    <property type="molecule type" value="Genomic_DNA"/>
</dbReference>
<gene>
    <name evidence="2" type="ORF">POTOM_005398</name>
</gene>